<dbReference type="EMBL" id="FOTC01000002">
    <property type="protein sequence ID" value="SFK99532.1"/>
    <property type="molecule type" value="Genomic_DNA"/>
</dbReference>
<feature type="domain" description="HTH bat-type" evidence="3">
    <location>
        <begin position="171"/>
        <end position="223"/>
    </location>
</feature>
<dbReference type="InterPro" id="IPR056486">
    <property type="entry name" value="HVO_2525_N"/>
</dbReference>
<dbReference type="PANTHER" id="PTHR34236:SF1">
    <property type="entry name" value="DIMETHYL SULFOXIDE REDUCTASE TRANSCRIPTIONAL ACTIVATOR"/>
    <property type="match status" value="1"/>
</dbReference>
<feature type="domain" description="HVO-2525 N-terminal" evidence="4">
    <location>
        <begin position="4"/>
        <end position="138"/>
    </location>
</feature>
<gene>
    <name evidence="5" type="ORF">SAMN04487950_1818</name>
</gene>
<evidence type="ECO:0000313" key="6">
    <source>
        <dbReference type="Proteomes" id="UP000199607"/>
    </source>
</evidence>
<evidence type="ECO:0000259" key="4">
    <source>
        <dbReference type="Pfam" id="PF24279"/>
    </source>
</evidence>
<protein>
    <submittedName>
        <fullName evidence="5">HTH DNA binding domain-containing protein</fullName>
    </submittedName>
</protein>
<dbReference type="AlphaFoldDB" id="A0A1I4E185"/>
<dbReference type="InterPro" id="IPR007050">
    <property type="entry name" value="HTH_bacterioopsin"/>
</dbReference>
<dbReference type="Pfam" id="PF24279">
    <property type="entry name" value="HVO_2525_N"/>
    <property type="match status" value="1"/>
</dbReference>
<evidence type="ECO:0000259" key="3">
    <source>
        <dbReference type="Pfam" id="PF04967"/>
    </source>
</evidence>
<keyword evidence="1" id="KW-0805">Transcription regulation</keyword>
<sequence>MISLTMDMVQYDCPYITVTDDVDVSFYTMHWDFNAAREALETRILVKGEDRGSLTNGLGALREQAGMREFDLLSRQGESAVIKSFIDQTNAMKVIRENDGYITGPFRIREGSELWNVGFDTSDAADDALSDLERENDFSIEARTSTTLDDYLDIVQNVDPAKELLDGCRALSDVERDTLERAVDGGYFQTPRDATLGTLADEFGVSKTAASKNLRRSEQKVLERVVAAMSSLDETARSERE</sequence>
<evidence type="ECO:0000313" key="5">
    <source>
        <dbReference type="EMBL" id="SFK99532.1"/>
    </source>
</evidence>
<dbReference type="Proteomes" id="UP000199607">
    <property type="component" value="Unassembled WGS sequence"/>
</dbReference>
<keyword evidence="6" id="KW-1185">Reference proteome</keyword>
<proteinExistence type="predicted"/>
<reference evidence="6" key="1">
    <citation type="submission" date="2016-10" db="EMBL/GenBank/DDBJ databases">
        <authorList>
            <person name="Varghese N."/>
            <person name="Submissions S."/>
        </authorList>
    </citation>
    <scope>NUCLEOTIDE SEQUENCE [LARGE SCALE GENOMIC DNA]</scope>
    <source>
        <strain evidence="6">CGMCC 1.7738</strain>
    </source>
</reference>
<name>A0A1I4E185_9EURY</name>
<evidence type="ECO:0000256" key="2">
    <source>
        <dbReference type="ARBA" id="ARBA00023163"/>
    </source>
</evidence>
<dbReference type="RefSeq" id="WP_089868643.1">
    <property type="nucleotide sequence ID" value="NZ_FOTC01000002.1"/>
</dbReference>
<dbReference type="Pfam" id="PF04967">
    <property type="entry name" value="HTH_10"/>
    <property type="match status" value="1"/>
</dbReference>
<keyword evidence="2" id="KW-0804">Transcription</keyword>
<evidence type="ECO:0000256" key="1">
    <source>
        <dbReference type="ARBA" id="ARBA00023015"/>
    </source>
</evidence>
<dbReference type="PANTHER" id="PTHR34236">
    <property type="entry name" value="DIMETHYL SULFOXIDE REDUCTASE TRANSCRIPTIONAL ACTIVATOR"/>
    <property type="match status" value="1"/>
</dbReference>
<accession>A0A1I4E185</accession>
<organism evidence="5 6">
    <name type="scientific">Halogranum rubrum</name>
    <dbReference type="NCBI Taxonomy" id="553466"/>
    <lineage>
        <taxon>Archaea</taxon>
        <taxon>Methanobacteriati</taxon>
        <taxon>Methanobacteriota</taxon>
        <taxon>Stenosarchaea group</taxon>
        <taxon>Halobacteria</taxon>
        <taxon>Halobacteriales</taxon>
        <taxon>Haloferacaceae</taxon>
    </lineage>
</organism>